<name>F4XM05_9CYAN</name>
<accession>F4XM05</accession>
<dbReference type="EMBL" id="GL890838">
    <property type="protein sequence ID" value="EGJ34354.1"/>
    <property type="molecule type" value="Genomic_DNA"/>
</dbReference>
<keyword evidence="2" id="KW-1185">Reference proteome</keyword>
<organism evidence="1 2">
    <name type="scientific">Moorena producens 3L</name>
    <dbReference type="NCBI Taxonomy" id="489825"/>
    <lineage>
        <taxon>Bacteria</taxon>
        <taxon>Bacillati</taxon>
        <taxon>Cyanobacteriota</taxon>
        <taxon>Cyanophyceae</taxon>
        <taxon>Coleofasciculales</taxon>
        <taxon>Coleofasciculaceae</taxon>
        <taxon>Moorena</taxon>
    </lineage>
</organism>
<protein>
    <submittedName>
        <fullName evidence="1">Uncharacterized protein</fullName>
    </submittedName>
</protein>
<dbReference type="Proteomes" id="UP000003959">
    <property type="component" value="Unassembled WGS sequence"/>
</dbReference>
<reference evidence="2" key="1">
    <citation type="journal article" date="2011" name="Proc. Natl. Acad. Sci. U.S.A.">
        <title>Genomic insights into the physiology and ecology of the marine filamentous cyanobacterium Lyngbya majuscula.</title>
        <authorList>
            <person name="Jones A.C."/>
            <person name="Monroe E.A."/>
            <person name="Podell S."/>
            <person name="Hess W.R."/>
            <person name="Klages S."/>
            <person name="Esquenazi E."/>
            <person name="Niessen S."/>
            <person name="Hoover H."/>
            <person name="Rothmann M."/>
            <person name="Lasken R.S."/>
            <person name="Yates J.R.III."/>
            <person name="Reinhardt R."/>
            <person name="Kube M."/>
            <person name="Burkart M.D."/>
            <person name="Allen E.E."/>
            <person name="Dorrestein P.C."/>
            <person name="Gerwick W.H."/>
            <person name="Gerwick L."/>
        </authorList>
    </citation>
    <scope>NUCLEOTIDE SEQUENCE [LARGE SCALE GENOMIC DNA]</scope>
    <source>
        <strain evidence="2">3L</strain>
    </source>
</reference>
<sequence>MDFIALILNVIVPPMILDHDLPKDTRYRLDSEQNQFITKEGFLSSLVKYEDKLWFLILSTVH</sequence>
<gene>
    <name evidence="1" type="ORF">LYNGBM3L_18020</name>
</gene>
<evidence type="ECO:0000313" key="1">
    <source>
        <dbReference type="EMBL" id="EGJ34354.1"/>
    </source>
</evidence>
<proteinExistence type="predicted"/>
<evidence type="ECO:0000313" key="2">
    <source>
        <dbReference type="Proteomes" id="UP000003959"/>
    </source>
</evidence>
<dbReference type="AlphaFoldDB" id="F4XM05"/>
<dbReference type="HOGENOM" id="CLU_2899283_0_0_3"/>